<dbReference type="GO" id="GO:0071973">
    <property type="term" value="P:bacterial-type flagellum-dependent cell motility"/>
    <property type="evidence" value="ECO:0007669"/>
    <property type="project" value="TreeGrafter"/>
</dbReference>
<name>A0A6V8MGG7_9BACT</name>
<proteinExistence type="inferred from homology"/>
<dbReference type="InterPro" id="IPR040026">
    <property type="entry name" value="FliD"/>
</dbReference>
<dbReference type="InterPro" id="IPR010810">
    <property type="entry name" value="Flagellin_hook_IN_motif"/>
</dbReference>
<feature type="domain" description="Flagellar hook-associated protein 2 N-terminal" evidence="6">
    <location>
        <begin position="11"/>
        <end position="107"/>
    </location>
</feature>
<dbReference type="AlphaFoldDB" id="A0A6V8MGG7"/>
<keyword evidence="8" id="KW-0966">Cell projection</keyword>
<dbReference type="EMBL" id="BLXX01000003">
    <property type="protein sequence ID" value="GFO59042.1"/>
    <property type="molecule type" value="Genomic_DNA"/>
</dbReference>
<evidence type="ECO:0000256" key="4">
    <source>
        <dbReference type="ARBA" id="ARBA00023143"/>
    </source>
</evidence>
<reference evidence="9" key="1">
    <citation type="submission" date="2020-06" db="EMBL/GenBank/DDBJ databases">
        <title>Draft genomic sequence of Geomonas sp. Red330.</title>
        <authorList>
            <person name="Itoh H."/>
            <person name="Zhenxing X."/>
            <person name="Ushijima N."/>
            <person name="Masuda Y."/>
            <person name="Shiratori Y."/>
            <person name="Senoo K."/>
        </authorList>
    </citation>
    <scope>NUCLEOTIDE SEQUENCE [LARGE SCALE GENOMIC DNA]</scope>
    <source>
        <strain evidence="9">Red330</strain>
    </source>
</reference>
<evidence type="ECO:0000259" key="7">
    <source>
        <dbReference type="Pfam" id="PF07195"/>
    </source>
</evidence>
<keyword evidence="9" id="KW-1185">Reference proteome</keyword>
<keyword evidence="4 5" id="KW-0975">Bacterial flagellum</keyword>
<dbReference type="Pfam" id="PF07196">
    <property type="entry name" value="Flagellin_IN"/>
    <property type="match status" value="1"/>
</dbReference>
<dbReference type="Pfam" id="PF02465">
    <property type="entry name" value="FliD_N"/>
    <property type="match status" value="1"/>
</dbReference>
<feature type="domain" description="Flagellar hook-associated protein 2 C-terminal" evidence="7">
    <location>
        <begin position="217"/>
        <end position="457"/>
    </location>
</feature>
<evidence type="ECO:0000313" key="9">
    <source>
        <dbReference type="Proteomes" id="UP000556026"/>
    </source>
</evidence>
<keyword evidence="8" id="KW-0969">Cilium</keyword>
<evidence type="ECO:0000256" key="3">
    <source>
        <dbReference type="ARBA" id="ARBA00023054"/>
    </source>
</evidence>
<evidence type="ECO:0000256" key="5">
    <source>
        <dbReference type="RuleBase" id="RU362066"/>
    </source>
</evidence>
<evidence type="ECO:0000256" key="1">
    <source>
        <dbReference type="ARBA" id="ARBA00009764"/>
    </source>
</evidence>
<dbReference type="GO" id="GO:0007155">
    <property type="term" value="P:cell adhesion"/>
    <property type="evidence" value="ECO:0007669"/>
    <property type="project" value="InterPro"/>
</dbReference>
<evidence type="ECO:0000259" key="6">
    <source>
        <dbReference type="Pfam" id="PF02465"/>
    </source>
</evidence>
<dbReference type="GO" id="GO:0005576">
    <property type="term" value="C:extracellular region"/>
    <property type="evidence" value="ECO:0007669"/>
    <property type="project" value="UniProtKB-SubCell"/>
</dbReference>
<comment type="function">
    <text evidence="5">Required for morphogenesis and for the elongation of the flagellar filament by facilitating polymerization of the flagellin monomers at the tip of growing filament. Forms a capping structure, which prevents flagellin subunits (transported through the central channel of the flagellum) from leaking out without polymerization at the distal end.</text>
</comment>
<dbReference type="PANTHER" id="PTHR30288:SF0">
    <property type="entry name" value="FLAGELLAR HOOK-ASSOCIATED PROTEIN 2"/>
    <property type="match status" value="1"/>
</dbReference>
<comment type="subcellular location">
    <subcellularLocation>
        <location evidence="5">Secreted</location>
    </subcellularLocation>
    <subcellularLocation>
        <location evidence="5">Bacterial flagellum</location>
    </subcellularLocation>
</comment>
<dbReference type="GO" id="GO:0009421">
    <property type="term" value="C:bacterial-type flagellum filament cap"/>
    <property type="evidence" value="ECO:0007669"/>
    <property type="project" value="InterPro"/>
</dbReference>
<keyword evidence="5" id="KW-0964">Secreted</keyword>
<evidence type="ECO:0000256" key="2">
    <source>
        <dbReference type="ARBA" id="ARBA00011255"/>
    </source>
</evidence>
<evidence type="ECO:0000313" key="8">
    <source>
        <dbReference type="EMBL" id="GFO59042.1"/>
    </source>
</evidence>
<dbReference type="InterPro" id="IPR010809">
    <property type="entry name" value="FliD_C"/>
</dbReference>
<dbReference type="InterPro" id="IPR003481">
    <property type="entry name" value="FliD_N"/>
</dbReference>
<keyword evidence="3 5" id="KW-0175">Coiled coil</keyword>
<dbReference type="GO" id="GO:0009424">
    <property type="term" value="C:bacterial-type flagellum hook"/>
    <property type="evidence" value="ECO:0007669"/>
    <property type="project" value="UniProtKB-UniRule"/>
</dbReference>
<protein>
    <recommendedName>
        <fullName evidence="5">Flagellar hook-associated protein 2</fullName>
        <shortName evidence="5">HAP2</shortName>
    </recommendedName>
    <alternativeName>
        <fullName evidence="5">Flagellar cap protein</fullName>
    </alternativeName>
</protein>
<dbReference type="Pfam" id="PF07195">
    <property type="entry name" value="FliD_C"/>
    <property type="match status" value="1"/>
</dbReference>
<sequence length="481" mass="49955">MSTISFSGLATGIDTASIISQLVALERRPETLLKNQQTTNTTKISDLQKIEDYLSTLQNVVKGFNSPATFAATKASVLDSSVLTASTASGATPGTHTVEVISLAHNQRQVSDGVASATSKIFSTGSFTINNGSGTTTTVNIAEGQNTLQGLASAINSSGANVSASVINDGANYRLVVNGNDTKNYAFDFSGLSTDPVGGTGALVPNLPQAGPTYQAGTDASFKVDGVSMTKQSNTVTDAIQGITLNLAKEGSSTNITVTTDTDSITTKLNNFVTAYNNVISFINSESTYNATSKTAGILSGDSTVRGIKQQLQSLLTSPVVGTSGTFNSLASIGIKSDSKTGTLSLDSAKLTSNLTNHYNDVVDYFAHNGGTSATTLARNKYGIAQQFNLVIETMVHAYTADGVASNGLLEIAKHTLTLKNKQLDDAIATQEDRITALQANLEAQYAAMEKTVSNLKAQGNLVTSFFASNSSSSSSSNSSN</sequence>
<comment type="similarity">
    <text evidence="1 5">Belongs to the FliD family.</text>
</comment>
<accession>A0A6V8MGG7</accession>
<dbReference type="PANTHER" id="PTHR30288">
    <property type="entry name" value="FLAGELLAR CAP/ASSEMBLY PROTEIN FLID"/>
    <property type="match status" value="1"/>
</dbReference>
<keyword evidence="8" id="KW-0282">Flagellum</keyword>
<comment type="caution">
    <text evidence="8">The sequence shown here is derived from an EMBL/GenBank/DDBJ whole genome shotgun (WGS) entry which is preliminary data.</text>
</comment>
<comment type="subunit">
    <text evidence="2 5">Homopentamer.</text>
</comment>
<feature type="coiled-coil region" evidence="5">
    <location>
        <begin position="421"/>
        <end position="459"/>
    </location>
</feature>
<gene>
    <name evidence="8" type="primary">fliD</name>
    <name evidence="8" type="ORF">GMST_13670</name>
</gene>
<dbReference type="RefSeq" id="WP_183353890.1">
    <property type="nucleotide sequence ID" value="NZ_BLXX01000003.1"/>
</dbReference>
<dbReference type="Proteomes" id="UP000556026">
    <property type="component" value="Unassembled WGS sequence"/>
</dbReference>
<organism evidence="8 9">
    <name type="scientific">Geomonas silvestris</name>
    <dbReference type="NCBI Taxonomy" id="2740184"/>
    <lineage>
        <taxon>Bacteria</taxon>
        <taxon>Pseudomonadati</taxon>
        <taxon>Thermodesulfobacteriota</taxon>
        <taxon>Desulfuromonadia</taxon>
        <taxon>Geobacterales</taxon>
        <taxon>Geobacteraceae</taxon>
        <taxon>Geomonas</taxon>
    </lineage>
</organism>